<reference evidence="1" key="1">
    <citation type="submission" date="2019-11" db="EMBL/GenBank/DDBJ databases">
        <title>Epiphytic Pseudomonas syringae from cherry orchards.</title>
        <authorList>
            <person name="Hulin M.T."/>
        </authorList>
    </citation>
    <scope>NUCLEOTIDE SEQUENCE</scope>
    <source>
        <strain evidence="1">PA-6-9A</strain>
    </source>
</reference>
<name>A0A9Q3X6J3_PSESX</name>
<dbReference type="Proteomes" id="UP000814207">
    <property type="component" value="Unassembled WGS sequence"/>
</dbReference>
<evidence type="ECO:0000313" key="1">
    <source>
        <dbReference type="EMBL" id="MCF5066196.1"/>
    </source>
</evidence>
<evidence type="ECO:0000313" key="2">
    <source>
        <dbReference type="Proteomes" id="UP000814207"/>
    </source>
</evidence>
<accession>A0A9Q3X6J3</accession>
<dbReference type="AlphaFoldDB" id="A0A9Q3X6J3"/>
<gene>
    <name evidence="1" type="ORF">GIW73_24980</name>
</gene>
<comment type="caution">
    <text evidence="1">The sequence shown here is derived from an EMBL/GenBank/DDBJ whole genome shotgun (WGS) entry which is preliminary data.</text>
</comment>
<protein>
    <submittedName>
        <fullName evidence="1">Uncharacterized protein</fullName>
    </submittedName>
</protein>
<sequence length="208" mass="23617">MSDIKYVTEDYSKTDLSLMKSALENSLDFNFDNKPRISITEKIDQELLEFIAVKIEQNLIPHLLRIHPTYWGNSCQLLSSHIFAYLASKGIDAEIVYGEVEINGTLEFDTTLQGLKREFHSDPPLAGGQALHAWVSLGGDIIIDAAIPDRMIKLYQLPSERLPLFLIGRASELSRTFRTRYQPLLVGTDFLARTNPPDPLKLIDYYSE</sequence>
<organism evidence="1 2">
    <name type="scientific">Pseudomonas syringae</name>
    <dbReference type="NCBI Taxonomy" id="317"/>
    <lineage>
        <taxon>Bacteria</taxon>
        <taxon>Pseudomonadati</taxon>
        <taxon>Pseudomonadota</taxon>
        <taxon>Gammaproteobacteria</taxon>
        <taxon>Pseudomonadales</taxon>
        <taxon>Pseudomonadaceae</taxon>
        <taxon>Pseudomonas</taxon>
    </lineage>
</organism>
<proteinExistence type="predicted"/>
<dbReference type="EMBL" id="WKEU01000182">
    <property type="protein sequence ID" value="MCF5066196.1"/>
    <property type="molecule type" value="Genomic_DNA"/>
</dbReference>